<evidence type="ECO:0000259" key="2">
    <source>
        <dbReference type="PROSITE" id="PS51444"/>
    </source>
</evidence>
<dbReference type="PANTHER" id="PTHR45857:SF2">
    <property type="entry name" value="FORMIN-LIKE PROTEIN 1"/>
    <property type="match status" value="1"/>
</dbReference>
<dbReference type="PROSITE" id="PS51444">
    <property type="entry name" value="FH2"/>
    <property type="match status" value="1"/>
</dbReference>
<dbReference type="Pfam" id="PF02181">
    <property type="entry name" value="FH2"/>
    <property type="match status" value="1"/>
</dbReference>
<dbReference type="GO" id="GO:0030866">
    <property type="term" value="P:cortical actin cytoskeleton organization"/>
    <property type="evidence" value="ECO:0007669"/>
    <property type="project" value="TreeGrafter"/>
</dbReference>
<evidence type="ECO:0000313" key="4">
    <source>
        <dbReference type="EMBL" id="VTJ59963.1"/>
    </source>
</evidence>
<gene>
    <name evidence="3" type="ORF">GHT09_006756</name>
    <name evidence="4" type="ORF">MONAX_5E011022</name>
</gene>
<reference evidence="4 5" key="1">
    <citation type="submission" date="2019-04" db="EMBL/GenBank/DDBJ databases">
        <authorList>
            <person name="Alioto T."/>
            <person name="Alioto T."/>
        </authorList>
    </citation>
    <scope>NUCLEOTIDE SEQUENCE [LARGE SCALE GENOMIC DNA]</scope>
</reference>
<dbReference type="InterPro" id="IPR043592">
    <property type="entry name" value="FMNL_animal"/>
</dbReference>
<dbReference type="EMBL" id="CABDUW010000133">
    <property type="protein sequence ID" value="VTJ59963.1"/>
    <property type="molecule type" value="Genomic_DNA"/>
</dbReference>
<dbReference type="Proteomes" id="UP000335636">
    <property type="component" value="Unassembled WGS sequence"/>
</dbReference>
<dbReference type="InterPro" id="IPR015425">
    <property type="entry name" value="FH2_Formin"/>
</dbReference>
<evidence type="ECO:0000256" key="1">
    <source>
        <dbReference type="ARBA" id="ARBA00023449"/>
    </source>
</evidence>
<proteinExistence type="inferred from homology"/>
<dbReference type="Gene3D" id="1.20.58.2220">
    <property type="entry name" value="Formin, FH2 domain"/>
    <property type="match status" value="1"/>
</dbReference>
<dbReference type="Proteomes" id="UP000662637">
    <property type="component" value="Unassembled WGS sequence"/>
</dbReference>
<evidence type="ECO:0000313" key="5">
    <source>
        <dbReference type="Proteomes" id="UP000335636"/>
    </source>
</evidence>
<evidence type="ECO:0000313" key="3">
    <source>
        <dbReference type="EMBL" id="KAF7482033.1"/>
    </source>
</evidence>
<dbReference type="GO" id="GO:0051015">
    <property type="term" value="F:actin filament binding"/>
    <property type="evidence" value="ECO:0007669"/>
    <property type="project" value="TreeGrafter"/>
</dbReference>
<dbReference type="GO" id="GO:0016477">
    <property type="term" value="P:cell migration"/>
    <property type="evidence" value="ECO:0007669"/>
    <property type="project" value="TreeGrafter"/>
</dbReference>
<dbReference type="GO" id="GO:0008360">
    <property type="term" value="P:regulation of cell shape"/>
    <property type="evidence" value="ECO:0007669"/>
    <property type="project" value="TreeGrafter"/>
</dbReference>
<protein>
    <recommendedName>
        <fullName evidence="2">FH2 domain-containing protein</fullName>
    </recommendedName>
</protein>
<keyword evidence="5" id="KW-1185">Reference proteome</keyword>
<feature type="domain" description="FH2" evidence="2">
    <location>
        <begin position="1"/>
        <end position="128"/>
    </location>
</feature>
<sequence>MSQLLMPQLNAIIAASMSIKSLTNCQILDVVLALDNYMYRSKHEAAYNVWLQRLDVLLEMKSTDLKQTLLNYLVKVMAEKYPELTGVHSDLHFLNKKGSVSLESLGGRGCVLPAVRPGVDPAGVCMAG</sequence>
<dbReference type="SUPFAM" id="SSF101447">
    <property type="entry name" value="Formin homology 2 domain (FH2 domain)"/>
    <property type="match status" value="1"/>
</dbReference>
<comment type="similarity">
    <text evidence="1">Belongs to the formin homology family.</text>
</comment>
<dbReference type="GO" id="GO:0005829">
    <property type="term" value="C:cytosol"/>
    <property type="evidence" value="ECO:0007669"/>
    <property type="project" value="TreeGrafter"/>
</dbReference>
<organism evidence="4 5">
    <name type="scientific">Marmota monax</name>
    <name type="common">Woodchuck</name>
    <dbReference type="NCBI Taxonomy" id="9995"/>
    <lineage>
        <taxon>Eukaryota</taxon>
        <taxon>Metazoa</taxon>
        <taxon>Chordata</taxon>
        <taxon>Craniata</taxon>
        <taxon>Vertebrata</taxon>
        <taxon>Euteleostomi</taxon>
        <taxon>Mammalia</taxon>
        <taxon>Eutheria</taxon>
        <taxon>Euarchontoglires</taxon>
        <taxon>Glires</taxon>
        <taxon>Rodentia</taxon>
        <taxon>Sciuromorpha</taxon>
        <taxon>Sciuridae</taxon>
        <taxon>Xerinae</taxon>
        <taxon>Marmotini</taxon>
        <taxon>Marmota</taxon>
    </lineage>
</organism>
<dbReference type="InterPro" id="IPR042201">
    <property type="entry name" value="FH2_Formin_sf"/>
</dbReference>
<dbReference type="PANTHER" id="PTHR45857">
    <property type="entry name" value="FORMIN-LIKE PROTEIN"/>
    <property type="match status" value="1"/>
</dbReference>
<dbReference type="AlphaFoldDB" id="A0A5E4AR40"/>
<dbReference type="EMBL" id="WJEC01000654">
    <property type="protein sequence ID" value="KAF7482033.1"/>
    <property type="molecule type" value="Genomic_DNA"/>
</dbReference>
<name>A0A5E4AR40_MARMO</name>
<accession>A0A5E4AR40</accession>
<reference evidence="3" key="2">
    <citation type="submission" date="2020-08" db="EMBL/GenBank/DDBJ databases">
        <authorList>
            <person name="Shumante A."/>
            <person name="Zimin A.V."/>
            <person name="Puiu D."/>
            <person name="Salzberg S.L."/>
        </authorList>
    </citation>
    <scope>NUCLEOTIDE SEQUENCE</scope>
    <source>
        <strain evidence="3">WC2-LM</strain>
        <tissue evidence="3">Liver</tissue>
    </source>
</reference>